<proteinExistence type="predicted"/>
<dbReference type="OrthoDB" id="2273669at2759"/>
<comment type="caution">
    <text evidence="2">The sequence shown here is derived from an EMBL/GenBank/DDBJ whole genome shotgun (WGS) entry which is preliminary data.</text>
</comment>
<feature type="compositionally biased region" description="Polar residues" evidence="1">
    <location>
        <begin position="191"/>
        <end position="211"/>
    </location>
</feature>
<dbReference type="Proteomes" id="UP000612746">
    <property type="component" value="Unassembled WGS sequence"/>
</dbReference>
<keyword evidence="3" id="KW-1185">Reference proteome</keyword>
<feature type="compositionally biased region" description="Pro residues" evidence="1">
    <location>
        <begin position="346"/>
        <end position="356"/>
    </location>
</feature>
<gene>
    <name evidence="2" type="ORF">INT44_007320</name>
</gene>
<feature type="compositionally biased region" description="Acidic residues" evidence="1">
    <location>
        <begin position="8"/>
        <end position="19"/>
    </location>
</feature>
<dbReference type="EMBL" id="JAEPRA010000013">
    <property type="protein sequence ID" value="KAG2176656.1"/>
    <property type="molecule type" value="Genomic_DNA"/>
</dbReference>
<feature type="region of interest" description="Disordered" evidence="1">
    <location>
        <begin position="191"/>
        <end position="367"/>
    </location>
</feature>
<organism evidence="2 3">
    <name type="scientific">Umbelopsis vinacea</name>
    <dbReference type="NCBI Taxonomy" id="44442"/>
    <lineage>
        <taxon>Eukaryota</taxon>
        <taxon>Fungi</taxon>
        <taxon>Fungi incertae sedis</taxon>
        <taxon>Mucoromycota</taxon>
        <taxon>Mucoromycotina</taxon>
        <taxon>Umbelopsidomycetes</taxon>
        <taxon>Umbelopsidales</taxon>
        <taxon>Umbelopsidaceae</taxon>
        <taxon>Umbelopsis</taxon>
    </lineage>
</organism>
<feature type="compositionally biased region" description="Pro residues" evidence="1">
    <location>
        <begin position="314"/>
        <end position="327"/>
    </location>
</feature>
<protein>
    <submittedName>
        <fullName evidence="2">Uncharacterized protein</fullName>
    </submittedName>
</protein>
<accession>A0A8H7PP12</accession>
<dbReference type="AlphaFoldDB" id="A0A8H7PP12"/>
<evidence type="ECO:0000313" key="2">
    <source>
        <dbReference type="EMBL" id="KAG2176656.1"/>
    </source>
</evidence>
<sequence length="451" mass="47903">MDRHLSDDDFYTDEEDEEWNAPITAAWGVPSSEQESEPVEQSDGSGDVNGWHQIADPNAKLRADGVGAGNLHRQGNNFKPVDESYIVNQRLGKAVPKKAQAKPISVHTKATPKVSIRSVSGSKPPHVISAPEAGKKAAKKARQAALAHAAERARAVEMAASKQRPPSKVEDVQVQSTWAAGASLVTTPFWEQSSSMSSVHARQPRQPNSAHSAKPFQPPVIQKSASTPAPAPQPPGKPGIQIKGLSESMRKLEVARAASAAQAMEGARPSTKLVSSGRVVTAAPKSVPPETKYTPKVALPTSRPSPAPSVSKPNPAPPVSRPNPAPSKPKAKQEPVKPSMPRQPTSFPPAPAPVPKPNTSTKEISSAHSKWANPAAVPAAILFTLNIELEKGETMPITIRANDDPRQLAVAFVERFQKRSGDGGASVNNNNVVEALTHLIQQQIKIKTGKA</sequence>
<name>A0A8H7PP12_9FUNG</name>
<feature type="region of interest" description="Disordered" evidence="1">
    <location>
        <begin position="1"/>
        <end position="78"/>
    </location>
</feature>
<feature type="compositionally biased region" description="Polar residues" evidence="1">
    <location>
        <begin position="358"/>
        <end position="367"/>
    </location>
</feature>
<evidence type="ECO:0000313" key="3">
    <source>
        <dbReference type="Proteomes" id="UP000612746"/>
    </source>
</evidence>
<evidence type="ECO:0000256" key="1">
    <source>
        <dbReference type="SAM" id="MobiDB-lite"/>
    </source>
</evidence>
<feature type="region of interest" description="Disordered" evidence="1">
    <location>
        <begin position="94"/>
        <end position="141"/>
    </location>
</feature>
<reference evidence="2" key="1">
    <citation type="submission" date="2020-12" db="EMBL/GenBank/DDBJ databases">
        <title>Metabolic potential, ecology and presence of endohyphal bacteria is reflected in genomic diversity of Mucoromycotina.</title>
        <authorList>
            <person name="Muszewska A."/>
            <person name="Okrasinska A."/>
            <person name="Steczkiewicz K."/>
            <person name="Drgas O."/>
            <person name="Orlowska M."/>
            <person name="Perlinska-Lenart U."/>
            <person name="Aleksandrzak-Piekarczyk T."/>
            <person name="Szatraj K."/>
            <person name="Zielenkiewicz U."/>
            <person name="Pilsyk S."/>
            <person name="Malc E."/>
            <person name="Mieczkowski P."/>
            <person name="Kruszewska J.S."/>
            <person name="Biernat P."/>
            <person name="Pawlowska J."/>
        </authorList>
    </citation>
    <scope>NUCLEOTIDE SEQUENCE</scope>
    <source>
        <strain evidence="2">WA0000051536</strain>
    </source>
</reference>
<dbReference type="PRINTS" id="PR01217">
    <property type="entry name" value="PRICHEXTENSN"/>
</dbReference>